<accession>A0A285ULS5</accession>
<evidence type="ECO:0000256" key="1">
    <source>
        <dbReference type="SAM" id="MobiDB-lite"/>
    </source>
</evidence>
<sequence>MRHRRVYDRDSRRASFGQNACNMRRPEARSNAATGLMKIGEQQAAGRSGRTQFLLDTPARSSRQIAFSVQPTISAVALAKAASRAETKAGPPLPETGAVARKSCWARTVPFRSLTILT</sequence>
<evidence type="ECO:0000313" key="2">
    <source>
        <dbReference type="EMBL" id="SOC42713.1"/>
    </source>
</evidence>
<gene>
    <name evidence="2" type="ORF">SAMN05892877_110123</name>
</gene>
<dbReference type="Proteomes" id="UP000219167">
    <property type="component" value="Unassembled WGS sequence"/>
</dbReference>
<organism evidence="2 3">
    <name type="scientific">Rhizobium subbaraonis</name>
    <dbReference type="NCBI Taxonomy" id="908946"/>
    <lineage>
        <taxon>Bacteria</taxon>
        <taxon>Pseudomonadati</taxon>
        <taxon>Pseudomonadota</taxon>
        <taxon>Alphaproteobacteria</taxon>
        <taxon>Hyphomicrobiales</taxon>
        <taxon>Rhizobiaceae</taxon>
        <taxon>Rhizobium/Agrobacterium group</taxon>
        <taxon>Rhizobium</taxon>
    </lineage>
</organism>
<feature type="region of interest" description="Disordered" evidence="1">
    <location>
        <begin position="1"/>
        <end position="36"/>
    </location>
</feature>
<reference evidence="2 3" key="1">
    <citation type="submission" date="2017-08" db="EMBL/GenBank/DDBJ databases">
        <authorList>
            <person name="de Groot N.N."/>
        </authorList>
    </citation>
    <scope>NUCLEOTIDE SEQUENCE [LARGE SCALE GENOMIC DNA]</scope>
    <source>
        <strain evidence="2 3">JC85</strain>
    </source>
</reference>
<keyword evidence="3" id="KW-1185">Reference proteome</keyword>
<dbReference type="EMBL" id="OBQD01000010">
    <property type="protein sequence ID" value="SOC42713.1"/>
    <property type="molecule type" value="Genomic_DNA"/>
</dbReference>
<protein>
    <submittedName>
        <fullName evidence="2">Uncharacterized protein</fullName>
    </submittedName>
</protein>
<name>A0A285ULS5_9HYPH</name>
<evidence type="ECO:0000313" key="3">
    <source>
        <dbReference type="Proteomes" id="UP000219167"/>
    </source>
</evidence>
<proteinExistence type="predicted"/>
<dbReference type="AlphaFoldDB" id="A0A285ULS5"/>